<dbReference type="GeneID" id="105310501"/>
<dbReference type="Pfam" id="PF03414">
    <property type="entry name" value="Glyco_transf_6"/>
    <property type="match status" value="1"/>
</dbReference>
<gene>
    <name evidence="11" type="primary">LOC105310501</name>
</gene>
<reference evidence="11" key="1">
    <citation type="submission" date="2025-08" db="UniProtKB">
        <authorList>
            <consortium name="RefSeq"/>
        </authorList>
    </citation>
    <scope>IDENTIFICATION</scope>
    <source>
        <tissue evidence="11">Kidney</tissue>
    </source>
</reference>
<evidence type="ECO:0000256" key="3">
    <source>
        <dbReference type="ARBA" id="ARBA00010413"/>
    </source>
</evidence>
<evidence type="ECO:0000256" key="1">
    <source>
        <dbReference type="ARBA" id="ARBA00001936"/>
    </source>
</evidence>
<protein>
    <submittedName>
        <fullName evidence="11">Uncharacterized protein LOC105310501 isoform X3</fullName>
    </submittedName>
</protein>
<dbReference type="Gene3D" id="3.90.550.10">
    <property type="entry name" value="Spore Coat Polysaccharide Biosynthesis Protein SpsA, Chain A"/>
    <property type="match status" value="1"/>
</dbReference>
<dbReference type="GO" id="GO:0047277">
    <property type="term" value="F:globoside alpha-N-acetylgalactosaminyltransferase activity"/>
    <property type="evidence" value="ECO:0007669"/>
    <property type="project" value="TreeGrafter"/>
</dbReference>
<keyword evidence="9" id="KW-0812">Transmembrane</keyword>
<sequence length="341" mass="36994">MGPLDKELSFAGVPWTLETQTQPERGGLIRQVTPISADAEAQMLRSAMRCHRLGLGLGLCLLAGTIFCALWVYVENWLPFSYVPYYLPCPEIFNMKLQYKEEKPFQPVAQSQYPQPKLLEKSPTELLTLTPWLAPIVSEGTFDPELLRHMYQPLNLTIGLTVFAVGSTSWSRRSSSSCTATGCTTISSPTTPRPFPGSRWAPAATSASSPSRSTPAGRRSPRAGWRPSASTSPGGRTGRWTTSSAWTWTWCSGTRGALRPWETWWPPSTPATTLCPAGTSPTSAGLCLPPSSQTARGTSTMAGRSLGGGWPGCTSLPGAATWASWRTRPTASWQPGRRRAT</sequence>
<dbReference type="GO" id="GO:0031982">
    <property type="term" value="C:vesicle"/>
    <property type="evidence" value="ECO:0007669"/>
    <property type="project" value="TreeGrafter"/>
</dbReference>
<keyword evidence="10" id="KW-1185">Reference proteome</keyword>
<accession>A0A6P3S492</accession>
<keyword evidence="6" id="KW-0735">Signal-anchor</keyword>
<keyword evidence="9" id="KW-0472">Membrane</keyword>
<proteinExistence type="inferred from homology"/>
<evidence type="ECO:0000256" key="4">
    <source>
        <dbReference type="ARBA" id="ARBA00022676"/>
    </source>
</evidence>
<dbReference type="GO" id="GO:0005794">
    <property type="term" value="C:Golgi apparatus"/>
    <property type="evidence" value="ECO:0007669"/>
    <property type="project" value="TreeGrafter"/>
</dbReference>
<feature type="compositionally biased region" description="Low complexity" evidence="8">
    <location>
        <begin position="201"/>
        <end position="218"/>
    </location>
</feature>
<evidence type="ECO:0000313" key="10">
    <source>
        <dbReference type="Proteomes" id="UP000515202"/>
    </source>
</evidence>
<dbReference type="GO" id="GO:0016020">
    <property type="term" value="C:membrane"/>
    <property type="evidence" value="ECO:0007669"/>
    <property type="project" value="UniProtKB-SubCell"/>
</dbReference>
<name>A0A6P3S492_PTEVA</name>
<dbReference type="PANTHER" id="PTHR10462">
    <property type="entry name" value="GLYCOSYLTRANSFERASE-RELATED"/>
    <property type="match status" value="1"/>
</dbReference>
<dbReference type="InterPro" id="IPR029044">
    <property type="entry name" value="Nucleotide-diphossugar_trans"/>
</dbReference>
<feature type="transmembrane region" description="Helical" evidence="9">
    <location>
        <begin position="53"/>
        <end position="74"/>
    </location>
</feature>
<evidence type="ECO:0000313" key="11">
    <source>
        <dbReference type="RefSeq" id="XP_011384980.2"/>
    </source>
</evidence>
<dbReference type="PANTHER" id="PTHR10462:SF49">
    <property type="entry name" value="GLOBOSIDE ALPHA-1,3-N-ACETYLGALACTOSAMINYLTRANSFERASE 1"/>
    <property type="match status" value="1"/>
</dbReference>
<feature type="region of interest" description="Disordered" evidence="8">
    <location>
        <begin position="171"/>
        <end position="241"/>
    </location>
</feature>
<evidence type="ECO:0000256" key="7">
    <source>
        <dbReference type="PIRSR" id="PIRSR605076-2"/>
    </source>
</evidence>
<evidence type="ECO:0000256" key="8">
    <source>
        <dbReference type="SAM" id="MobiDB-lite"/>
    </source>
</evidence>
<evidence type="ECO:0000256" key="6">
    <source>
        <dbReference type="ARBA" id="ARBA00022968"/>
    </source>
</evidence>
<evidence type="ECO:0000256" key="2">
    <source>
        <dbReference type="ARBA" id="ARBA00004606"/>
    </source>
</evidence>
<dbReference type="Proteomes" id="UP000515202">
    <property type="component" value="Unplaced"/>
</dbReference>
<dbReference type="InterPro" id="IPR005076">
    <property type="entry name" value="Glyco_trans_6"/>
</dbReference>
<comment type="similarity">
    <text evidence="3">Belongs to the glycosyltransferase 6 family.</text>
</comment>
<keyword evidence="4" id="KW-0328">Glycosyltransferase</keyword>
<dbReference type="AlphaFoldDB" id="A0A6P3S492"/>
<feature type="binding site" evidence="7">
    <location>
        <begin position="163"/>
        <end position="165"/>
    </location>
    <ligand>
        <name>UDP-N-acetyl-alpha-D-galactosamine</name>
        <dbReference type="ChEBI" id="CHEBI:67138"/>
    </ligand>
</feature>
<evidence type="ECO:0000256" key="9">
    <source>
        <dbReference type="SAM" id="Phobius"/>
    </source>
</evidence>
<dbReference type="SUPFAM" id="SSF53448">
    <property type="entry name" value="Nucleotide-diphospho-sugar transferases"/>
    <property type="match status" value="1"/>
</dbReference>
<evidence type="ECO:0000256" key="5">
    <source>
        <dbReference type="ARBA" id="ARBA00022679"/>
    </source>
</evidence>
<feature type="compositionally biased region" description="Low complexity" evidence="8">
    <location>
        <begin position="171"/>
        <end position="188"/>
    </location>
</feature>
<keyword evidence="5" id="KW-0808">Transferase</keyword>
<keyword evidence="9" id="KW-1133">Transmembrane helix</keyword>
<dbReference type="GO" id="GO:0005975">
    <property type="term" value="P:carbohydrate metabolic process"/>
    <property type="evidence" value="ECO:0007669"/>
    <property type="project" value="InterPro"/>
</dbReference>
<comment type="cofactor">
    <cofactor evidence="1">
        <name>Mn(2+)</name>
        <dbReference type="ChEBI" id="CHEBI:29035"/>
    </cofactor>
</comment>
<dbReference type="RefSeq" id="XP_011384980.2">
    <property type="nucleotide sequence ID" value="XM_011386678.2"/>
</dbReference>
<comment type="subcellular location">
    <subcellularLocation>
        <location evidence="2">Membrane</location>
        <topology evidence="2">Single-pass type II membrane protein</topology>
    </subcellularLocation>
</comment>
<organism evidence="10 11">
    <name type="scientific">Pteropus vampyrus</name>
    <name type="common">Large flying fox</name>
    <dbReference type="NCBI Taxonomy" id="132908"/>
    <lineage>
        <taxon>Eukaryota</taxon>
        <taxon>Metazoa</taxon>
        <taxon>Chordata</taxon>
        <taxon>Craniata</taxon>
        <taxon>Vertebrata</taxon>
        <taxon>Euteleostomi</taxon>
        <taxon>Mammalia</taxon>
        <taxon>Eutheria</taxon>
        <taxon>Laurasiatheria</taxon>
        <taxon>Chiroptera</taxon>
        <taxon>Yinpterochiroptera</taxon>
        <taxon>Pteropodoidea</taxon>
        <taxon>Pteropodidae</taxon>
        <taxon>Pteropodinae</taxon>
        <taxon>Pteropus</taxon>
    </lineage>
</organism>